<reference evidence="2" key="1">
    <citation type="journal article" date="2023" name="Mol. Phylogenet. Evol.">
        <title>Genome-scale phylogeny and comparative genomics of the fungal order Sordariales.</title>
        <authorList>
            <person name="Hensen N."/>
            <person name="Bonometti L."/>
            <person name="Westerberg I."/>
            <person name="Brannstrom I.O."/>
            <person name="Guillou S."/>
            <person name="Cros-Aarteil S."/>
            <person name="Calhoun S."/>
            <person name="Haridas S."/>
            <person name="Kuo A."/>
            <person name="Mondo S."/>
            <person name="Pangilinan J."/>
            <person name="Riley R."/>
            <person name="LaButti K."/>
            <person name="Andreopoulos B."/>
            <person name="Lipzen A."/>
            <person name="Chen C."/>
            <person name="Yan M."/>
            <person name="Daum C."/>
            <person name="Ng V."/>
            <person name="Clum A."/>
            <person name="Steindorff A."/>
            <person name="Ohm R.A."/>
            <person name="Martin F."/>
            <person name="Silar P."/>
            <person name="Natvig D.O."/>
            <person name="Lalanne C."/>
            <person name="Gautier V."/>
            <person name="Ament-Velasquez S.L."/>
            <person name="Kruys A."/>
            <person name="Hutchinson M.I."/>
            <person name="Powell A.J."/>
            <person name="Barry K."/>
            <person name="Miller A.N."/>
            <person name="Grigoriev I.V."/>
            <person name="Debuchy R."/>
            <person name="Gladieux P."/>
            <person name="Hiltunen Thoren M."/>
            <person name="Johannesson H."/>
        </authorList>
    </citation>
    <scope>NUCLEOTIDE SEQUENCE</scope>
    <source>
        <strain evidence="2">CBS 958.72</strain>
    </source>
</reference>
<comment type="similarity">
    <text evidence="1">Belongs to the actin family.</text>
</comment>
<evidence type="ECO:0008006" key="4">
    <source>
        <dbReference type="Google" id="ProtNLM"/>
    </source>
</evidence>
<organism evidence="2 3">
    <name type="scientific">Lasiosphaeria ovina</name>
    <dbReference type="NCBI Taxonomy" id="92902"/>
    <lineage>
        <taxon>Eukaryota</taxon>
        <taxon>Fungi</taxon>
        <taxon>Dikarya</taxon>
        <taxon>Ascomycota</taxon>
        <taxon>Pezizomycotina</taxon>
        <taxon>Sordariomycetes</taxon>
        <taxon>Sordariomycetidae</taxon>
        <taxon>Sordariales</taxon>
        <taxon>Lasiosphaeriaceae</taxon>
        <taxon>Lasiosphaeria</taxon>
    </lineage>
</organism>
<proteinExistence type="inferred from homology"/>
<dbReference type="EMBL" id="JAULSN010000006">
    <property type="protein sequence ID" value="KAK3369386.1"/>
    <property type="molecule type" value="Genomic_DNA"/>
</dbReference>
<accession>A0AAE0N3C9</accession>
<comment type="caution">
    <text evidence="2">The sequence shown here is derived from an EMBL/GenBank/DDBJ whole genome shotgun (WGS) entry which is preliminary data.</text>
</comment>
<dbReference type="Gene3D" id="3.30.420.40">
    <property type="match status" value="2"/>
</dbReference>
<evidence type="ECO:0000256" key="1">
    <source>
        <dbReference type="RuleBase" id="RU000487"/>
    </source>
</evidence>
<protein>
    <recommendedName>
        <fullName evidence="4">Actin-like protein</fullName>
    </recommendedName>
</protein>
<dbReference type="PANTHER" id="PTHR11937">
    <property type="entry name" value="ACTIN"/>
    <property type="match status" value="1"/>
</dbReference>
<gene>
    <name evidence="2" type="ORF">B0T24DRAFT_632500</name>
</gene>
<dbReference type="InterPro" id="IPR043129">
    <property type="entry name" value="ATPase_NBD"/>
</dbReference>
<keyword evidence="3" id="KW-1185">Reference proteome</keyword>
<dbReference type="Pfam" id="PF00022">
    <property type="entry name" value="Actin"/>
    <property type="match status" value="1"/>
</dbReference>
<dbReference type="FunFam" id="3.30.420.40:FF:000050">
    <property type="entry name" value="Actin, alpha skeletal muscle"/>
    <property type="match status" value="1"/>
</dbReference>
<dbReference type="Gene3D" id="3.90.640.10">
    <property type="entry name" value="Actin, Chain A, domain 4"/>
    <property type="match status" value="1"/>
</dbReference>
<reference evidence="2" key="2">
    <citation type="submission" date="2023-06" db="EMBL/GenBank/DDBJ databases">
        <authorList>
            <consortium name="Lawrence Berkeley National Laboratory"/>
            <person name="Haridas S."/>
            <person name="Hensen N."/>
            <person name="Bonometti L."/>
            <person name="Westerberg I."/>
            <person name="Brannstrom I.O."/>
            <person name="Guillou S."/>
            <person name="Cros-Aarteil S."/>
            <person name="Calhoun S."/>
            <person name="Kuo A."/>
            <person name="Mondo S."/>
            <person name="Pangilinan J."/>
            <person name="Riley R."/>
            <person name="Labutti K."/>
            <person name="Andreopoulos B."/>
            <person name="Lipzen A."/>
            <person name="Chen C."/>
            <person name="Yanf M."/>
            <person name="Daum C."/>
            <person name="Ng V."/>
            <person name="Clum A."/>
            <person name="Steindorff A."/>
            <person name="Ohm R."/>
            <person name="Martin F."/>
            <person name="Silar P."/>
            <person name="Natvig D."/>
            <person name="Lalanne C."/>
            <person name="Gautier V."/>
            <person name="Ament-Velasquez S.L."/>
            <person name="Kruys A."/>
            <person name="Hutchinson M.I."/>
            <person name="Powell A.J."/>
            <person name="Barry K."/>
            <person name="Miller A.N."/>
            <person name="Grigoriev I.V."/>
            <person name="Debuchy R."/>
            <person name="Gladieux P."/>
            <person name="Thoren M.H."/>
            <person name="Johannesson H."/>
        </authorList>
    </citation>
    <scope>NUCLEOTIDE SEQUENCE</scope>
    <source>
        <strain evidence="2">CBS 958.72</strain>
    </source>
</reference>
<name>A0AAE0N3C9_9PEZI</name>
<evidence type="ECO:0000313" key="2">
    <source>
        <dbReference type="EMBL" id="KAK3369386.1"/>
    </source>
</evidence>
<dbReference type="SUPFAM" id="SSF53067">
    <property type="entry name" value="Actin-like ATPase domain"/>
    <property type="match status" value="2"/>
</dbReference>
<dbReference type="InterPro" id="IPR004000">
    <property type="entry name" value="Actin"/>
</dbReference>
<evidence type="ECO:0000313" key="3">
    <source>
        <dbReference type="Proteomes" id="UP001287356"/>
    </source>
</evidence>
<dbReference type="SMART" id="SM00268">
    <property type="entry name" value="ACTIN"/>
    <property type="match status" value="1"/>
</dbReference>
<dbReference type="Proteomes" id="UP001287356">
    <property type="component" value="Unassembled WGS sequence"/>
</dbReference>
<sequence>MSSSGVSPADSQASPFGRVLVVDTGSYTVKAGFGGDARPSSEFASIVGYPRHIPVCTLGMNWKSNFTGPEVIDAKRSVLNIVSPLQNITVTNWDSLETLWAYTFRRELHANAEDHAIVMTEPAGWAPRDREKFATIMFETFDVPALFSSTTAPLALYASGRTTGLVVDSGHGATSVVPVYAGFPLPHAVRPFAFAGRDVTSHLRSLLLCSSAGSPPVAAGTGTVRAGIAGTGRWEDDLAVVRDIKHARSRVSLGFSADSVASGNDPEKSELGERLYTLPDGQTITVDETLASRAPEPMFTPLLGLQAAVLEAVARVDHQLRGELLGNIVLAGGNTLLPEFSDRLRKELDAAVPRETQVNVVAPPDAQHSAWRGGSMLAGLGTFRHMAIPKETYDEYGPVVLRRMCLGLGV</sequence>
<dbReference type="PRINTS" id="PR00190">
    <property type="entry name" value="ACTIN"/>
</dbReference>
<dbReference type="AlphaFoldDB" id="A0AAE0N3C9"/>